<evidence type="ECO:0000313" key="3">
    <source>
        <dbReference type="EMBL" id="PRQ38336.1"/>
    </source>
</evidence>
<name>A0A2P6QVZ2_ROSCH</name>
<dbReference type="Gramene" id="PRQ38336">
    <property type="protein sequence ID" value="PRQ38336"/>
    <property type="gene ID" value="RchiOBHm_Chr4g0412721"/>
</dbReference>
<feature type="region of interest" description="Disordered" evidence="1">
    <location>
        <begin position="46"/>
        <end position="72"/>
    </location>
</feature>
<dbReference type="Proteomes" id="UP000238479">
    <property type="component" value="Chromosome 4"/>
</dbReference>
<evidence type="ECO:0000256" key="1">
    <source>
        <dbReference type="SAM" id="MobiDB-lite"/>
    </source>
</evidence>
<organism evidence="3 4">
    <name type="scientific">Rosa chinensis</name>
    <name type="common">China rose</name>
    <dbReference type="NCBI Taxonomy" id="74649"/>
    <lineage>
        <taxon>Eukaryota</taxon>
        <taxon>Viridiplantae</taxon>
        <taxon>Streptophyta</taxon>
        <taxon>Embryophyta</taxon>
        <taxon>Tracheophyta</taxon>
        <taxon>Spermatophyta</taxon>
        <taxon>Magnoliopsida</taxon>
        <taxon>eudicotyledons</taxon>
        <taxon>Gunneridae</taxon>
        <taxon>Pentapetalae</taxon>
        <taxon>rosids</taxon>
        <taxon>fabids</taxon>
        <taxon>Rosales</taxon>
        <taxon>Rosaceae</taxon>
        <taxon>Rosoideae</taxon>
        <taxon>Rosoideae incertae sedis</taxon>
        <taxon>Rosa</taxon>
    </lineage>
</organism>
<comment type="caution">
    <text evidence="3">The sequence shown here is derived from an EMBL/GenBank/DDBJ whole genome shotgun (WGS) entry which is preliminary data.</text>
</comment>
<dbReference type="AlphaFoldDB" id="A0A2P6QVZ2"/>
<keyword evidence="4" id="KW-1185">Reference proteome</keyword>
<keyword evidence="2" id="KW-0732">Signal</keyword>
<feature type="signal peptide" evidence="2">
    <location>
        <begin position="1"/>
        <end position="21"/>
    </location>
</feature>
<proteinExistence type="predicted"/>
<evidence type="ECO:0000256" key="2">
    <source>
        <dbReference type="SAM" id="SignalP"/>
    </source>
</evidence>
<accession>A0A2P6QVZ2</accession>
<sequence>MFRPATRLLDVVVGLVDLVFQSPGEGPQWSLGRDEIDRWCYYPNLQPSSPRKSLQPPRWRKPGGGRNGQSRWRSGYILKSRTNQQQVLMVTRSGINGFPATVQVHCHGTCLNLAWWFDDCTTAN</sequence>
<evidence type="ECO:0008006" key="5">
    <source>
        <dbReference type="Google" id="ProtNLM"/>
    </source>
</evidence>
<gene>
    <name evidence="3" type="ORF">RchiOBHm_Chr4g0412721</name>
</gene>
<protein>
    <recommendedName>
        <fullName evidence="5">Secreted protein</fullName>
    </recommendedName>
</protein>
<evidence type="ECO:0000313" key="4">
    <source>
        <dbReference type="Proteomes" id="UP000238479"/>
    </source>
</evidence>
<reference evidence="3 4" key="1">
    <citation type="journal article" date="2018" name="Nat. Genet.">
        <title>The Rosa genome provides new insights in the design of modern roses.</title>
        <authorList>
            <person name="Bendahmane M."/>
        </authorList>
    </citation>
    <scope>NUCLEOTIDE SEQUENCE [LARGE SCALE GENOMIC DNA]</scope>
    <source>
        <strain evidence="4">cv. Old Blush</strain>
    </source>
</reference>
<feature type="chain" id="PRO_5015179813" description="Secreted protein" evidence="2">
    <location>
        <begin position="22"/>
        <end position="124"/>
    </location>
</feature>
<dbReference type="EMBL" id="PDCK01000042">
    <property type="protein sequence ID" value="PRQ38336.1"/>
    <property type="molecule type" value="Genomic_DNA"/>
</dbReference>